<feature type="domain" description="YhdP central" evidence="2">
    <location>
        <begin position="9"/>
        <end position="1293"/>
    </location>
</feature>
<evidence type="ECO:0000313" key="3">
    <source>
        <dbReference type="EMBL" id="ASP38735.1"/>
    </source>
</evidence>
<dbReference type="EMBL" id="CP022530">
    <property type="protein sequence ID" value="ASP38735.1"/>
    <property type="molecule type" value="Genomic_DNA"/>
</dbReference>
<dbReference type="Pfam" id="PF13116">
    <property type="entry name" value="YhdP"/>
    <property type="match status" value="1"/>
</dbReference>
<dbReference type="PANTHER" id="PTHR38690:SF1">
    <property type="entry name" value="PROTEASE"/>
    <property type="match status" value="1"/>
</dbReference>
<name>A0A222FI60_9GAMM</name>
<feature type="compositionally biased region" description="Acidic residues" evidence="1">
    <location>
        <begin position="917"/>
        <end position="935"/>
    </location>
</feature>
<dbReference type="KEGG" id="bsan:CHH28_08595"/>
<accession>A0A222FI60</accession>
<dbReference type="InterPro" id="IPR025263">
    <property type="entry name" value="YhdP_central"/>
</dbReference>
<dbReference type="NCBIfam" id="TIGR02099">
    <property type="entry name" value="YhdP family protein"/>
    <property type="match status" value="1"/>
</dbReference>
<feature type="region of interest" description="Disordered" evidence="1">
    <location>
        <begin position="914"/>
        <end position="938"/>
    </location>
</feature>
<sequence length="1326" mass="147436">MRWMRELWLQLWITLVVALVLLALYVSVGRQLIPLLETYQPDAQQWLSDQLQQPVAMTQLQGGWDGLSPLVRVQGLQLGPPGQGIYIDHVEALLDVSASAFYRQPVFRNIEVRGVRVTADEVAEHVWQLADDWQLDLNALAERDSSPVATPANQRPLWLDWLELQHTISFSDWQLNGNGLQIQEQLLVKQLQWRNRGSSRVLMGDVAWGTDGELADIRVTGRLQGPLWPWRAQQGQLFLQVDEQNWQRWVPDALPLGLSLESARAGMMAWLTLEDGQLQQVYSVVTLPELTLATQGEALQLQRGVLRLDGNKQGDGWQARLRMGFEQSLPLSELYLSAINMTDDEKHTSKGWQLEIPGLDLQDSAEFLTRHALLPDEWLRYLVGLQPSGRAEQLRVSLLPAAEPLQLEVQSQLNQVSIAAFNGIPGLSEVDATLQLLPQQGRVRIRDDSLQVWLADVYQQPWSLDNVAADFVWAILPQHYQLQLEQLTAELDGTPVTGEVGLRIARDDSPVEDNTSVLLGLNNAPLTLQRQLVPSILDPELRQWLDQALVSGQVEQAMLALNGSLGDDGEPSIELYLQAQEVQLRYLQDWPAMTDLHGRMMMSSGDIDVWVDSASTLGGELQPHSGRIKLRQQNGEPWLNVVGRLNGNSGDSLRYFTDTPLQQVVNGALDQWQADGPMQAGLVLNMLLAEAEAIPHVQLDIDVSNNRLYLGELDLELQDIAGQLQFDSRTGLTAEQLQGRVFDGAFTGRIESDVIADGDFDLRLSAEGQGQWSAFKQWLPIFLLDPVSGELGYEAQLRLAADKRGGVQFDLHSDLSGTHIDLPYPMGKSVEQVRPLAMSVVPAIDTRIDFNYDDWMKTVVALRNGELHRGQVYIGGSDAFLPSDPGVEVRGRIDTEISGADWFATWQHMQQLLADSDASESDQEPDQEPGFEPDQVESGPLRLIDLQLEQVDMWGIASGASRVVGQQQFGEWQFRLDSPLMTGDIAIAADSRLPLQLELEHIHLPLSEGGEAQAIGPQQDPLQDMIPADVPAFDMRLAELYIGSRNLGRWQLNSRPQQGGLVVDIDDSDLKGLRMLGSMNWRLIDGQHHTELNNVSITSSDIGKVQRQFRQKEVINAEDTRLLAQLSWQGSPMAYNTQSLDGVVSLNMRNGNMAAEGADALKAFGILNLGTINRRLQFDFSDLYQSGVTFDVLKAKANLDDGILNLTEPLVMDGPGSKFLLSGSSNLNYQTLDMKLAVTFPVSGSLPLAAFLTGLAALPVAASIYVTERLVSDELERFTSASYTVRGTWTEPQLTINQAFDNEVDGKTSRTLMERLRGINPFRGEE</sequence>
<reference evidence="3 4" key="1">
    <citation type="submission" date="2017-07" db="EMBL/GenBank/DDBJ databases">
        <title>Annotated genome sequence of Bacterioplanes sanyensis isolated from Red Sea.</title>
        <authorList>
            <person name="Rehman Z.U."/>
        </authorList>
    </citation>
    <scope>NUCLEOTIDE SEQUENCE [LARGE SCALE GENOMIC DNA]</scope>
    <source>
        <strain evidence="3 4">NV9</strain>
    </source>
</reference>
<evidence type="ECO:0000313" key="4">
    <source>
        <dbReference type="Proteomes" id="UP000202440"/>
    </source>
</evidence>
<evidence type="ECO:0000259" key="2">
    <source>
        <dbReference type="Pfam" id="PF13116"/>
    </source>
</evidence>
<dbReference type="InterPro" id="IPR011836">
    <property type="entry name" value="YhdP"/>
</dbReference>
<dbReference type="PANTHER" id="PTHR38690">
    <property type="entry name" value="PROTEASE-RELATED"/>
    <property type="match status" value="1"/>
</dbReference>
<dbReference type="RefSeq" id="WP_094059921.1">
    <property type="nucleotide sequence ID" value="NZ_CP022530.1"/>
</dbReference>
<dbReference type="Proteomes" id="UP000202440">
    <property type="component" value="Chromosome"/>
</dbReference>
<gene>
    <name evidence="3" type="ORF">CHH28_08595</name>
</gene>
<protein>
    <submittedName>
        <fullName evidence="3">TIGR02099 family protein</fullName>
    </submittedName>
</protein>
<evidence type="ECO:0000256" key="1">
    <source>
        <dbReference type="SAM" id="MobiDB-lite"/>
    </source>
</evidence>
<proteinExistence type="predicted"/>
<keyword evidence="4" id="KW-1185">Reference proteome</keyword>
<organism evidence="3 4">
    <name type="scientific">Bacterioplanes sanyensis</name>
    <dbReference type="NCBI Taxonomy" id="1249553"/>
    <lineage>
        <taxon>Bacteria</taxon>
        <taxon>Pseudomonadati</taxon>
        <taxon>Pseudomonadota</taxon>
        <taxon>Gammaproteobacteria</taxon>
        <taxon>Oceanospirillales</taxon>
        <taxon>Oceanospirillaceae</taxon>
        <taxon>Bacterioplanes</taxon>
    </lineage>
</organism>